<comment type="caution">
    <text evidence="2">The sequence shown here is derived from an EMBL/GenBank/DDBJ whole genome shotgun (WGS) entry which is preliminary data.</text>
</comment>
<evidence type="ECO:0000313" key="3">
    <source>
        <dbReference type="Proteomes" id="UP001500689"/>
    </source>
</evidence>
<dbReference type="Proteomes" id="UP001500689">
    <property type="component" value="Unassembled WGS sequence"/>
</dbReference>
<keyword evidence="3" id="KW-1185">Reference proteome</keyword>
<gene>
    <name evidence="2" type="ORF">GCM10022222_10130</name>
</gene>
<organism evidence="2 3">
    <name type="scientific">Amycolatopsis ultiminotia</name>
    <dbReference type="NCBI Taxonomy" id="543629"/>
    <lineage>
        <taxon>Bacteria</taxon>
        <taxon>Bacillati</taxon>
        <taxon>Actinomycetota</taxon>
        <taxon>Actinomycetes</taxon>
        <taxon>Pseudonocardiales</taxon>
        <taxon>Pseudonocardiaceae</taxon>
        <taxon>Amycolatopsis</taxon>
    </lineage>
</organism>
<dbReference type="Gene3D" id="3.30.365.10">
    <property type="entry name" value="Aldehyde oxidase/xanthine dehydrogenase, molybdopterin binding domain"/>
    <property type="match status" value="1"/>
</dbReference>
<proteinExistence type="predicted"/>
<dbReference type="InterPro" id="IPR037165">
    <property type="entry name" value="AldOxase/xan_DH_Mopterin-bd_sf"/>
</dbReference>
<sequence length="97" mass="10177">MHGINHGHLEATELAGPRNFQYEPDAQGRTNFYPAYPFTEVAEVDREKGAGESGMGAGVAAVIGAVNDAVVPLGARLHELPLTPPRVLSAVKGVTLT</sequence>
<reference evidence="3" key="1">
    <citation type="journal article" date="2019" name="Int. J. Syst. Evol. Microbiol.">
        <title>The Global Catalogue of Microorganisms (GCM) 10K type strain sequencing project: providing services to taxonomists for standard genome sequencing and annotation.</title>
        <authorList>
            <consortium name="The Broad Institute Genomics Platform"/>
            <consortium name="The Broad Institute Genome Sequencing Center for Infectious Disease"/>
            <person name="Wu L."/>
            <person name="Ma J."/>
        </authorList>
    </citation>
    <scope>NUCLEOTIDE SEQUENCE [LARGE SCALE GENOMIC DNA]</scope>
    <source>
        <strain evidence="3">JCM 16898</strain>
    </source>
</reference>
<feature type="region of interest" description="Disordered" evidence="1">
    <location>
        <begin position="1"/>
        <end position="23"/>
    </location>
</feature>
<name>A0ABP6V5W1_9PSEU</name>
<evidence type="ECO:0000256" key="1">
    <source>
        <dbReference type="SAM" id="MobiDB-lite"/>
    </source>
</evidence>
<dbReference type="SUPFAM" id="SSF56003">
    <property type="entry name" value="Molybdenum cofactor-binding domain"/>
    <property type="match status" value="1"/>
</dbReference>
<dbReference type="EMBL" id="BAAAZN010000001">
    <property type="protein sequence ID" value="GAA3529043.1"/>
    <property type="molecule type" value="Genomic_DNA"/>
</dbReference>
<protein>
    <submittedName>
        <fullName evidence="2">Uncharacterized protein</fullName>
    </submittedName>
</protein>
<accession>A0ABP6V5W1</accession>
<evidence type="ECO:0000313" key="2">
    <source>
        <dbReference type="EMBL" id="GAA3529043.1"/>
    </source>
</evidence>